<evidence type="ECO:0008006" key="4">
    <source>
        <dbReference type="Google" id="ProtNLM"/>
    </source>
</evidence>
<evidence type="ECO:0000313" key="2">
    <source>
        <dbReference type="EMBL" id="QXT62993.1"/>
    </source>
</evidence>
<feature type="region of interest" description="Disordered" evidence="1">
    <location>
        <begin position="263"/>
        <end position="313"/>
    </location>
</feature>
<feature type="compositionally biased region" description="Acidic residues" evidence="1">
    <location>
        <begin position="291"/>
        <end position="300"/>
    </location>
</feature>
<gene>
    <name evidence="2" type="ORF">KDB89_00420</name>
</gene>
<dbReference type="RefSeq" id="WP_219082423.1">
    <property type="nucleotide sequence ID" value="NZ_CP079216.1"/>
</dbReference>
<keyword evidence="3" id="KW-1185">Reference proteome</keyword>
<name>A0ABX8SI90_9ACTN</name>
<dbReference type="Proteomes" id="UP000824504">
    <property type="component" value="Chromosome"/>
</dbReference>
<reference evidence="2 3" key="1">
    <citation type="submission" date="2021-07" db="EMBL/GenBank/DDBJ databases">
        <title>complete genome sequencing of Tessaracoccus sp.J1M15.</title>
        <authorList>
            <person name="Bae J.-W."/>
            <person name="Kim D.-y."/>
        </authorList>
    </citation>
    <scope>NUCLEOTIDE SEQUENCE [LARGE SCALE GENOMIC DNA]</scope>
    <source>
        <strain evidence="2 3">J1M15</strain>
    </source>
</reference>
<proteinExistence type="predicted"/>
<organism evidence="2 3">
    <name type="scientific">Tessaracoccus palaemonis</name>
    <dbReference type="NCBI Taxonomy" id="2829499"/>
    <lineage>
        <taxon>Bacteria</taxon>
        <taxon>Bacillati</taxon>
        <taxon>Actinomycetota</taxon>
        <taxon>Actinomycetes</taxon>
        <taxon>Propionibacteriales</taxon>
        <taxon>Propionibacteriaceae</taxon>
        <taxon>Tessaracoccus</taxon>
    </lineage>
</organism>
<accession>A0ABX8SI90</accession>
<sequence length="313" mass="32507">MSSLGLTASRISDAVRKASLELGGVDLGLGRVSVVRSRADSLRAAVEAAIAKDDAEANDFWVELNALFEHGFQYWSKKQEFEAAAASRKRMVRGLLDQIDGVLAAAIARGGTAAAELERAAQEWNSAAARIDQAATAVDGVSTIPGWGGAASGTYRLAAEVQVGAARELGGVTGSVAGALQHLSNFNTALFAKMSQELGDATHRVRQLPTVCSPGRYYQRTSGAIGVVQATLTGVSSAARGEPVAAAGRELDSRLHQSLAAPELLNEGDWPTGTAQADVPATDTNTIPMPDENEAPDTGDLENKSGAVPGLDR</sequence>
<evidence type="ECO:0000256" key="1">
    <source>
        <dbReference type="SAM" id="MobiDB-lite"/>
    </source>
</evidence>
<protein>
    <recommendedName>
        <fullName evidence="4">WXG100 family type VII secretion target</fullName>
    </recommendedName>
</protein>
<dbReference type="EMBL" id="CP079216">
    <property type="protein sequence ID" value="QXT62993.1"/>
    <property type="molecule type" value="Genomic_DNA"/>
</dbReference>
<evidence type="ECO:0000313" key="3">
    <source>
        <dbReference type="Proteomes" id="UP000824504"/>
    </source>
</evidence>